<dbReference type="KEGG" id="asue:F2A31_05745"/>
<dbReference type="InterPro" id="IPR013785">
    <property type="entry name" value="Aldolase_TIM"/>
</dbReference>
<dbReference type="RefSeq" id="WP_150025565.1">
    <property type="nucleotide sequence ID" value="NZ_CP043909.1"/>
</dbReference>
<feature type="binding site" evidence="14">
    <location>
        <position position="121"/>
    </location>
    <ligand>
        <name>[4Fe-4S] cluster</name>
        <dbReference type="ChEBI" id="CHEBI:49883"/>
        <note>4Fe-4S-S-AdoMet</note>
    </ligand>
</feature>
<feature type="binding site" evidence="14">
    <location>
        <position position="124"/>
    </location>
    <ligand>
        <name>[4Fe-4S] cluster</name>
        <dbReference type="ChEBI" id="CHEBI:49883"/>
        <note>4Fe-4S-S-AdoMet</note>
    </ligand>
</feature>
<feature type="binding site" evidence="14">
    <location>
        <position position="117"/>
    </location>
    <ligand>
        <name>[4Fe-4S] cluster</name>
        <dbReference type="ChEBI" id="CHEBI:49883"/>
        <note>4Fe-4S-S-AdoMet</note>
    </ligand>
</feature>
<keyword evidence="11 14" id="KW-0411">Iron-sulfur</keyword>
<evidence type="ECO:0000256" key="10">
    <source>
        <dbReference type="ARBA" id="ARBA00023004"/>
    </source>
</evidence>
<dbReference type="PIRSF" id="PIRSF004911">
    <property type="entry name" value="DUF160"/>
    <property type="match status" value="1"/>
</dbReference>
<dbReference type="SFLD" id="SFLDG01070">
    <property type="entry name" value="PLP-dependent"/>
    <property type="match status" value="1"/>
</dbReference>
<dbReference type="GO" id="GO:0046872">
    <property type="term" value="F:metal ion binding"/>
    <property type="evidence" value="ECO:0007669"/>
    <property type="project" value="UniProtKB-KW"/>
</dbReference>
<evidence type="ECO:0000313" key="17">
    <source>
        <dbReference type="EMBL" id="QER39231.1"/>
    </source>
</evidence>
<dbReference type="InterPro" id="IPR022462">
    <property type="entry name" value="EpmB"/>
</dbReference>
<accession>A0A5P1UQM6</accession>
<evidence type="ECO:0000259" key="16">
    <source>
        <dbReference type="PROSITE" id="PS51918"/>
    </source>
</evidence>
<evidence type="ECO:0000256" key="6">
    <source>
        <dbReference type="ARBA" id="ARBA00022485"/>
    </source>
</evidence>
<evidence type="ECO:0000256" key="13">
    <source>
        <dbReference type="ARBA" id="ARBA00030756"/>
    </source>
</evidence>
<sequence>MINYLHQEQNWQSQLSDLITDPLELLNLLELSIDQLLSGAILASEQFKLRVPRAFVGKMNIGDPLDPLLLQVLPHHLELEEHPEFVTDPLGEEAANQMAGVLHKYQSRFLLTLTGACAIHCRYCFRRHFPYQENLPRNDDWDNIKQYIEQNPLINEVILSGGDPLTLNNRKISLWLERLASLPQIKILRIHSRVPIVIPNRIDEELISILKNSRLRIVVVVHSNHAAELDDFTCSKLLQLSLHHITVLNQAVLLKGVNDSAKTLTELSNRLFDARVMPYYLHVLDKVKGAQHFDLRSSEIDHIYNDVLASLPGYLVPKLVREIAGEKNKTPLFGVQTF</sequence>
<dbReference type="Gene3D" id="3.20.20.70">
    <property type="entry name" value="Aldolase class I"/>
    <property type="match status" value="1"/>
</dbReference>
<dbReference type="Pfam" id="PF04055">
    <property type="entry name" value="Radical_SAM"/>
    <property type="match status" value="1"/>
</dbReference>
<comment type="catalytic activity">
    <reaction evidence="1">
        <text>L-lysine = D-beta-lysine</text>
        <dbReference type="Rhea" id="RHEA:44148"/>
        <dbReference type="ChEBI" id="CHEBI:32551"/>
        <dbReference type="ChEBI" id="CHEBI:84138"/>
    </reaction>
</comment>
<evidence type="ECO:0000256" key="7">
    <source>
        <dbReference type="ARBA" id="ARBA00022691"/>
    </source>
</evidence>
<keyword evidence="8 14" id="KW-0479">Metal-binding</keyword>
<dbReference type="InterPro" id="IPR007197">
    <property type="entry name" value="rSAM"/>
</dbReference>
<dbReference type="CDD" id="cd01335">
    <property type="entry name" value="Radical_SAM"/>
    <property type="match status" value="1"/>
</dbReference>
<evidence type="ECO:0000256" key="3">
    <source>
        <dbReference type="ARBA" id="ARBA00001966"/>
    </source>
</evidence>
<evidence type="ECO:0000313" key="18">
    <source>
        <dbReference type="Proteomes" id="UP000325177"/>
    </source>
</evidence>
<dbReference type="SUPFAM" id="SSF102114">
    <property type="entry name" value="Radical SAM enzymes"/>
    <property type="match status" value="1"/>
</dbReference>
<evidence type="ECO:0000256" key="8">
    <source>
        <dbReference type="ARBA" id="ARBA00022723"/>
    </source>
</evidence>
<dbReference type="GO" id="GO:0051539">
    <property type="term" value="F:4 iron, 4 sulfur cluster binding"/>
    <property type="evidence" value="ECO:0007669"/>
    <property type="project" value="UniProtKB-KW"/>
</dbReference>
<keyword evidence="6 14" id="KW-0004">4Fe-4S</keyword>
<evidence type="ECO:0000256" key="11">
    <source>
        <dbReference type="ARBA" id="ARBA00023014"/>
    </source>
</evidence>
<evidence type="ECO:0000256" key="2">
    <source>
        <dbReference type="ARBA" id="ARBA00001933"/>
    </source>
</evidence>
<organism evidence="17 18">
    <name type="scientific">Acinetobacter suaedae</name>
    <dbReference type="NCBI Taxonomy" id="2609668"/>
    <lineage>
        <taxon>Bacteria</taxon>
        <taxon>Pseudomonadati</taxon>
        <taxon>Pseudomonadota</taxon>
        <taxon>Gammaproteobacteria</taxon>
        <taxon>Moraxellales</taxon>
        <taxon>Moraxellaceae</taxon>
        <taxon>Acinetobacter</taxon>
    </lineage>
</organism>
<dbReference type="NCBIfam" id="TIGR00238">
    <property type="entry name" value="KamA family radical SAM protein"/>
    <property type="match status" value="1"/>
</dbReference>
<comment type="similarity">
    <text evidence="4">Belongs to the radical SAM superfamily. KamA family.</text>
</comment>
<dbReference type="PANTHER" id="PTHR30538">
    <property type="entry name" value="LYSINE 2,3-AMINOMUTASE-RELATED"/>
    <property type="match status" value="1"/>
</dbReference>
<evidence type="ECO:0000256" key="12">
    <source>
        <dbReference type="ARBA" id="ARBA00023235"/>
    </source>
</evidence>
<feature type="domain" description="Radical SAM core" evidence="16">
    <location>
        <begin position="103"/>
        <end position="326"/>
    </location>
</feature>
<protein>
    <recommendedName>
        <fullName evidence="5">L-lysine 2,3-aminomutase</fullName>
    </recommendedName>
    <alternativeName>
        <fullName evidence="13">EF-P post-translational modification enzyme B</fullName>
    </alternativeName>
</protein>
<dbReference type="Proteomes" id="UP000325177">
    <property type="component" value="Chromosome"/>
</dbReference>
<evidence type="ECO:0000256" key="1">
    <source>
        <dbReference type="ARBA" id="ARBA00001352"/>
    </source>
</evidence>
<keyword evidence="12" id="KW-0413">Isomerase</keyword>
<gene>
    <name evidence="17" type="primary">epmB</name>
    <name evidence="17" type="ORF">F2A31_05745</name>
</gene>
<evidence type="ECO:0000256" key="15">
    <source>
        <dbReference type="PIRSR" id="PIRSR603739-50"/>
    </source>
</evidence>
<dbReference type="EMBL" id="CP043909">
    <property type="protein sequence ID" value="QER39231.1"/>
    <property type="molecule type" value="Genomic_DNA"/>
</dbReference>
<reference evidence="17 18" key="1">
    <citation type="submission" date="2019-09" db="EMBL/GenBank/DDBJ databases">
        <title>Acinetobacter sp. C16S1 isolated from saline soil.</title>
        <authorList>
            <person name="Xu L."/>
            <person name="Sun J.-Q."/>
        </authorList>
    </citation>
    <scope>NUCLEOTIDE SEQUENCE [LARGE SCALE GENOMIC DNA]</scope>
    <source>
        <strain evidence="17 18">C16S1</strain>
    </source>
</reference>
<dbReference type="SFLD" id="SFLDF00314">
    <property type="entry name" value="L-lysine_2_3-aminomutase_(yjeK"/>
    <property type="match status" value="1"/>
</dbReference>
<dbReference type="GO" id="GO:0016853">
    <property type="term" value="F:isomerase activity"/>
    <property type="evidence" value="ECO:0007669"/>
    <property type="project" value="UniProtKB-KW"/>
</dbReference>
<dbReference type="PROSITE" id="PS51918">
    <property type="entry name" value="RADICAL_SAM"/>
    <property type="match status" value="1"/>
</dbReference>
<dbReference type="SFLD" id="SFLDS00029">
    <property type="entry name" value="Radical_SAM"/>
    <property type="match status" value="1"/>
</dbReference>
<dbReference type="NCBIfam" id="TIGR03821">
    <property type="entry name" value="EFP_modif_epmB"/>
    <property type="match status" value="1"/>
</dbReference>
<keyword evidence="10" id="KW-0408">Iron</keyword>
<evidence type="ECO:0000256" key="14">
    <source>
        <dbReference type="PIRSR" id="PIRSR004911-1"/>
    </source>
</evidence>
<keyword evidence="18" id="KW-1185">Reference proteome</keyword>
<dbReference type="PANTHER" id="PTHR30538:SF1">
    <property type="entry name" value="L-LYSINE 2,3-AMINOMUTASE"/>
    <property type="match status" value="1"/>
</dbReference>
<proteinExistence type="inferred from homology"/>
<evidence type="ECO:0000256" key="9">
    <source>
        <dbReference type="ARBA" id="ARBA00022898"/>
    </source>
</evidence>
<keyword evidence="7" id="KW-0949">S-adenosyl-L-methionine</keyword>
<feature type="modified residue" description="N6-(pyridoxal phosphate)lysine" evidence="15">
    <location>
        <position position="329"/>
    </location>
</feature>
<comment type="cofactor">
    <cofactor evidence="2 15">
        <name>pyridoxal 5'-phosphate</name>
        <dbReference type="ChEBI" id="CHEBI:597326"/>
    </cofactor>
</comment>
<keyword evidence="9 15" id="KW-0663">Pyridoxal phosphate</keyword>
<dbReference type="AlphaFoldDB" id="A0A5P1UQM6"/>
<dbReference type="InterPro" id="IPR058240">
    <property type="entry name" value="rSAM_sf"/>
</dbReference>
<name>A0A5P1UQM6_9GAMM</name>
<dbReference type="InterPro" id="IPR003739">
    <property type="entry name" value="Lys_aminomutase/Glu_NH3_mut"/>
</dbReference>
<comment type="cofactor">
    <cofactor evidence="3">
        <name>[4Fe-4S] cluster</name>
        <dbReference type="ChEBI" id="CHEBI:49883"/>
    </cofactor>
</comment>
<evidence type="ECO:0000256" key="5">
    <source>
        <dbReference type="ARBA" id="ARBA00022363"/>
    </source>
</evidence>
<evidence type="ECO:0000256" key="4">
    <source>
        <dbReference type="ARBA" id="ARBA00008703"/>
    </source>
</evidence>